<keyword evidence="2" id="KW-0540">Nuclease</keyword>
<feature type="domain" description="Restriction endonuclease type II NotI" evidence="1">
    <location>
        <begin position="62"/>
        <end position="202"/>
    </location>
</feature>
<accession>A0A1H6FJ68</accession>
<dbReference type="Pfam" id="PF12183">
    <property type="entry name" value="NotI"/>
    <property type="match status" value="1"/>
</dbReference>
<dbReference type="InterPro" id="IPR022009">
    <property type="entry name" value="Resctriction_endonuc_II_NotI"/>
</dbReference>
<dbReference type="Proteomes" id="UP000236724">
    <property type="component" value="Unassembled WGS sequence"/>
</dbReference>
<dbReference type="AlphaFoldDB" id="A0A1H6FJ68"/>
<organism evidence="2 3">
    <name type="scientific">Candidatus Venteria ishoeyi</name>
    <dbReference type="NCBI Taxonomy" id="1899563"/>
    <lineage>
        <taxon>Bacteria</taxon>
        <taxon>Pseudomonadati</taxon>
        <taxon>Pseudomonadota</taxon>
        <taxon>Gammaproteobacteria</taxon>
        <taxon>Thiotrichales</taxon>
        <taxon>Thiotrichaceae</taxon>
        <taxon>Venteria</taxon>
    </lineage>
</organism>
<proteinExistence type="predicted"/>
<reference evidence="2 3" key="1">
    <citation type="submission" date="2016-10" db="EMBL/GenBank/DDBJ databases">
        <authorList>
            <person name="de Groot N.N."/>
        </authorList>
    </citation>
    <scope>NUCLEOTIDE SEQUENCE [LARGE SCALE GENOMIC DNA]</scope>
    <source>
        <strain evidence="2">MBHS1</strain>
    </source>
</reference>
<sequence>MRKNKDLIEVFGYAPNDLSKEARSLWNIGGCPFINKSCIKINHDQTITYGTCSVTSPYGDIIICPNRLYSNNYEILKRVSNDAFGNLPFFLFDQYIENRTTVNDCIVALGKNSGKEVQVGRHLSMDWVLAKIKDTELIEYVGIEIQSIDITGNYRDAWHAYKNLPNTKLPIDSIPSSNHGLNWANVHKRLIPQLIRKGVVYSKSNLVKKGLYFILPEIVYKKFEDVIGQDIPNVTKPAHDTLTVFTYELGKNVQAGSQRELSKVRKLRFTLDDFSNRFISGPNLPPGEALDDAVKRILTPK</sequence>
<keyword evidence="2" id="KW-0255">Endonuclease</keyword>
<dbReference type="GO" id="GO:0004519">
    <property type="term" value="F:endonuclease activity"/>
    <property type="evidence" value="ECO:0007669"/>
    <property type="project" value="UniProtKB-KW"/>
</dbReference>
<evidence type="ECO:0000313" key="2">
    <source>
        <dbReference type="EMBL" id="SEH09085.1"/>
    </source>
</evidence>
<name>A0A1H6FJ68_9GAMM</name>
<gene>
    <name evidence="2" type="ORF">MBHS_04979</name>
</gene>
<evidence type="ECO:0000259" key="1">
    <source>
        <dbReference type="Pfam" id="PF12183"/>
    </source>
</evidence>
<keyword evidence="2" id="KW-0378">Hydrolase</keyword>
<dbReference type="OrthoDB" id="2986899at2"/>
<dbReference type="RefSeq" id="WP_103922576.1">
    <property type="nucleotide sequence ID" value="NZ_FMSV02000558.1"/>
</dbReference>
<evidence type="ECO:0000313" key="3">
    <source>
        <dbReference type="Proteomes" id="UP000236724"/>
    </source>
</evidence>
<dbReference type="EMBL" id="FMSV02000558">
    <property type="protein sequence ID" value="SEH09085.1"/>
    <property type="molecule type" value="Genomic_DNA"/>
</dbReference>
<protein>
    <submittedName>
        <fullName evidence="2">Restriction endonuclease NotI</fullName>
    </submittedName>
</protein>
<keyword evidence="3" id="KW-1185">Reference proteome</keyword>